<dbReference type="Proteomes" id="UP000095255">
    <property type="component" value="Unassembled WGS sequence"/>
</dbReference>
<sequence>MRTILDDLIENNEFPLVFIGSGISKRYLDGFPNWTGLLEEFWNAVGFGLNFYGEFNKNIDSLKAVNPGLSEKELEHYSNIRMGTILEESFNEAFNSGSITLPNFNQKDAYQTKISPFKMAISKRFSQYTIKEKLLEEYNSFKNMLMKTQIILTTNYDCFIENSYNEISRNKVTKYIGQKGFFQETFGSAELYKLHGCVESPTDIVISEKDYERFDKNSVLISAKIISMMMHSPIIFMGYSLTDVNVRKIISDFTRSLNDQELQILENRLIIIERKQGEDQLIQEVISERDLGCKLKVIKTDNYKLIYDKISKINQGIAPTELRKYQQIVKKLIVDRGKKGTLKSVLISPEELDNLEENIQNRNLVVALGDAKYIFQIPDIVSYCLDYISDTDEISNDTRMRFAVSRNGRFPINKILDENLIENSNLHTSEKAKLINKISECTNFDEHYDSINQSSILTKRKTSVEEICKMDSKRNKIYATISYHIKDLELETVKRFLIANLADLKDKGEISISTELRRLLLLYDILVNAKGATTNQP</sequence>
<accession>A0A1E5L7D4</accession>
<name>A0A1E5L7D4_9FIRM</name>
<organism evidence="1 2">
    <name type="scientific">Desulfuribacillus stibiiarsenatis</name>
    <dbReference type="NCBI Taxonomy" id="1390249"/>
    <lineage>
        <taxon>Bacteria</taxon>
        <taxon>Bacillati</taxon>
        <taxon>Bacillota</taxon>
        <taxon>Desulfuribacillia</taxon>
        <taxon>Desulfuribacillales</taxon>
        <taxon>Desulfuribacillaceae</taxon>
        <taxon>Desulfuribacillus</taxon>
    </lineage>
</organism>
<dbReference type="EMBL" id="MJAT01000008">
    <property type="protein sequence ID" value="OEH86072.1"/>
    <property type="molecule type" value="Genomic_DNA"/>
</dbReference>
<dbReference type="InterPro" id="IPR011202">
    <property type="entry name" value="UCP014677"/>
</dbReference>
<proteinExistence type="predicted"/>
<evidence type="ECO:0000313" key="1">
    <source>
        <dbReference type="EMBL" id="OEH86072.1"/>
    </source>
</evidence>
<dbReference type="Pfam" id="PF13289">
    <property type="entry name" value="SIR2_2"/>
    <property type="match status" value="1"/>
</dbReference>
<dbReference type="OrthoDB" id="5521101at2"/>
<gene>
    <name evidence="1" type="ORF">BHU72_14680</name>
</gene>
<dbReference type="AlphaFoldDB" id="A0A1E5L7D4"/>
<evidence type="ECO:0000313" key="2">
    <source>
        <dbReference type="Proteomes" id="UP000095255"/>
    </source>
</evidence>
<keyword evidence="2" id="KW-1185">Reference proteome</keyword>
<protein>
    <submittedName>
        <fullName evidence="1">Uncharacterized protein</fullName>
    </submittedName>
</protein>
<dbReference type="RefSeq" id="WP_069701594.1">
    <property type="nucleotide sequence ID" value="NZ_MJAT01000008.1"/>
</dbReference>
<reference evidence="1 2" key="1">
    <citation type="submission" date="2016-09" db="EMBL/GenBank/DDBJ databases">
        <title>Desulfuribacillus arsenicus sp. nov., an obligately anaerobic, dissimilatory arsenic- and antimonate-reducing bacterium isolated from anoxic sediments.</title>
        <authorList>
            <person name="Abin C.A."/>
            <person name="Hollibaugh J.T."/>
        </authorList>
    </citation>
    <scope>NUCLEOTIDE SEQUENCE [LARGE SCALE GENOMIC DNA]</scope>
    <source>
        <strain evidence="1 2">MLFW-2</strain>
    </source>
</reference>
<comment type="caution">
    <text evidence="1">The sequence shown here is derived from an EMBL/GenBank/DDBJ whole genome shotgun (WGS) entry which is preliminary data.</text>
</comment>
<dbReference type="PIRSF" id="PIRSF014677">
    <property type="entry name" value="UCP014677"/>
    <property type="match status" value="1"/>
</dbReference>